<keyword evidence="1" id="KW-1185">Reference proteome</keyword>
<accession>A0A7E4V858</accession>
<dbReference type="AlphaFoldDB" id="A0A7E4V858"/>
<dbReference type="Proteomes" id="UP000492821">
    <property type="component" value="Unassembled WGS sequence"/>
</dbReference>
<reference evidence="2" key="2">
    <citation type="submission" date="2020-10" db="UniProtKB">
        <authorList>
            <consortium name="WormBaseParasite"/>
        </authorList>
    </citation>
    <scope>IDENTIFICATION</scope>
</reference>
<reference evidence="1" key="1">
    <citation type="journal article" date="2013" name="Genetics">
        <title>The draft genome and transcriptome of Panagrellus redivivus are shaped by the harsh demands of a free-living lifestyle.</title>
        <authorList>
            <person name="Srinivasan J."/>
            <person name="Dillman A.R."/>
            <person name="Macchietto M.G."/>
            <person name="Heikkinen L."/>
            <person name="Lakso M."/>
            <person name="Fracchia K.M."/>
            <person name="Antoshechkin I."/>
            <person name="Mortazavi A."/>
            <person name="Wong G."/>
            <person name="Sternberg P.W."/>
        </authorList>
    </citation>
    <scope>NUCLEOTIDE SEQUENCE [LARGE SCALE GENOMIC DNA]</scope>
    <source>
        <strain evidence="1">MT8872</strain>
    </source>
</reference>
<evidence type="ECO:0000313" key="1">
    <source>
        <dbReference type="Proteomes" id="UP000492821"/>
    </source>
</evidence>
<dbReference type="WBParaSite" id="Pan_g17740.t2">
    <property type="protein sequence ID" value="Pan_g17740.t2"/>
    <property type="gene ID" value="Pan_g17740"/>
</dbReference>
<protein>
    <submittedName>
        <fullName evidence="2">BPH_2 domain-containing protein</fullName>
    </submittedName>
</protein>
<name>A0A7E4V858_PANRE</name>
<proteinExistence type="predicted"/>
<sequence>MHTTSSAIAKSNLIAVVSSTMSLKREIFVRKLLFGGRVRTERYFGQQYYEPEWRELFRNGMWGPRASKLTLIVFDFDFDIARFRSYLYWKRYVFSGKVARLKLTELAGQDADYVWAFLFKQKVVRKVGFGKFDGTLSDDVLYCINKRALINTQDKLRVGKFPEEVAYIARHAIQQIGESRDEAAQETPERNS</sequence>
<evidence type="ECO:0000313" key="2">
    <source>
        <dbReference type="WBParaSite" id="Pan_g17740.t2"/>
    </source>
</evidence>
<organism evidence="1 2">
    <name type="scientific">Panagrellus redivivus</name>
    <name type="common">Microworm</name>
    <dbReference type="NCBI Taxonomy" id="6233"/>
    <lineage>
        <taxon>Eukaryota</taxon>
        <taxon>Metazoa</taxon>
        <taxon>Ecdysozoa</taxon>
        <taxon>Nematoda</taxon>
        <taxon>Chromadorea</taxon>
        <taxon>Rhabditida</taxon>
        <taxon>Tylenchina</taxon>
        <taxon>Panagrolaimomorpha</taxon>
        <taxon>Panagrolaimoidea</taxon>
        <taxon>Panagrolaimidae</taxon>
        <taxon>Panagrellus</taxon>
    </lineage>
</organism>